<keyword evidence="2" id="KW-1185">Reference proteome</keyword>
<dbReference type="EMBL" id="JH795861">
    <property type="protein sequence ID" value="EJU02689.1"/>
    <property type="molecule type" value="Genomic_DNA"/>
</dbReference>
<dbReference type="AlphaFoldDB" id="M5G1X3"/>
<gene>
    <name evidence="1" type="ORF">DACRYDRAFT_32542</name>
</gene>
<dbReference type="STRING" id="1858805.M5G1X3"/>
<feature type="non-terminal residue" evidence="1">
    <location>
        <position position="1"/>
    </location>
</feature>
<dbReference type="Proteomes" id="UP000030653">
    <property type="component" value="Unassembled WGS sequence"/>
</dbReference>
<dbReference type="OMA" id="SKMELRY"/>
<dbReference type="OrthoDB" id="444848at2759"/>
<feature type="non-terminal residue" evidence="1">
    <location>
        <position position="98"/>
    </location>
</feature>
<protein>
    <submittedName>
        <fullName evidence="1">Uncharacterized protein</fullName>
    </submittedName>
</protein>
<evidence type="ECO:0000313" key="2">
    <source>
        <dbReference type="Proteomes" id="UP000030653"/>
    </source>
</evidence>
<dbReference type="GeneID" id="63689423"/>
<proteinExistence type="predicted"/>
<accession>M5G1X3</accession>
<dbReference type="RefSeq" id="XP_040629583.1">
    <property type="nucleotide sequence ID" value="XM_040774361.1"/>
</dbReference>
<reference evidence="1 2" key="1">
    <citation type="journal article" date="2012" name="Science">
        <title>The Paleozoic origin of enzymatic lignin decomposition reconstructed from 31 fungal genomes.</title>
        <authorList>
            <person name="Floudas D."/>
            <person name="Binder M."/>
            <person name="Riley R."/>
            <person name="Barry K."/>
            <person name="Blanchette R.A."/>
            <person name="Henrissat B."/>
            <person name="Martinez A.T."/>
            <person name="Otillar R."/>
            <person name="Spatafora J.W."/>
            <person name="Yadav J.S."/>
            <person name="Aerts A."/>
            <person name="Benoit I."/>
            <person name="Boyd A."/>
            <person name="Carlson A."/>
            <person name="Copeland A."/>
            <person name="Coutinho P.M."/>
            <person name="de Vries R.P."/>
            <person name="Ferreira P."/>
            <person name="Findley K."/>
            <person name="Foster B."/>
            <person name="Gaskell J."/>
            <person name="Glotzer D."/>
            <person name="Gorecki P."/>
            <person name="Heitman J."/>
            <person name="Hesse C."/>
            <person name="Hori C."/>
            <person name="Igarashi K."/>
            <person name="Jurgens J.A."/>
            <person name="Kallen N."/>
            <person name="Kersten P."/>
            <person name="Kohler A."/>
            <person name="Kuees U."/>
            <person name="Kumar T.K.A."/>
            <person name="Kuo A."/>
            <person name="LaButti K."/>
            <person name="Larrondo L.F."/>
            <person name="Lindquist E."/>
            <person name="Ling A."/>
            <person name="Lombard V."/>
            <person name="Lucas S."/>
            <person name="Lundell T."/>
            <person name="Martin R."/>
            <person name="McLaughlin D.J."/>
            <person name="Morgenstern I."/>
            <person name="Morin E."/>
            <person name="Murat C."/>
            <person name="Nagy L.G."/>
            <person name="Nolan M."/>
            <person name="Ohm R.A."/>
            <person name="Patyshakuliyeva A."/>
            <person name="Rokas A."/>
            <person name="Ruiz-Duenas F.J."/>
            <person name="Sabat G."/>
            <person name="Salamov A."/>
            <person name="Samejima M."/>
            <person name="Schmutz J."/>
            <person name="Slot J.C."/>
            <person name="St John F."/>
            <person name="Stenlid J."/>
            <person name="Sun H."/>
            <person name="Sun S."/>
            <person name="Syed K."/>
            <person name="Tsang A."/>
            <person name="Wiebenga A."/>
            <person name="Young D."/>
            <person name="Pisabarro A."/>
            <person name="Eastwood D.C."/>
            <person name="Martin F."/>
            <person name="Cullen D."/>
            <person name="Grigoriev I.V."/>
            <person name="Hibbett D.S."/>
        </authorList>
    </citation>
    <scope>NUCLEOTIDE SEQUENCE [LARGE SCALE GENOMIC DNA]</scope>
    <source>
        <strain evidence="1 2">DJM-731 SS1</strain>
    </source>
</reference>
<evidence type="ECO:0000313" key="1">
    <source>
        <dbReference type="EMBL" id="EJU02689.1"/>
    </source>
</evidence>
<name>M5G1X3_DACPD</name>
<organism evidence="1 2">
    <name type="scientific">Dacryopinax primogenitus (strain DJM 731)</name>
    <name type="common">Brown rot fungus</name>
    <dbReference type="NCBI Taxonomy" id="1858805"/>
    <lineage>
        <taxon>Eukaryota</taxon>
        <taxon>Fungi</taxon>
        <taxon>Dikarya</taxon>
        <taxon>Basidiomycota</taxon>
        <taxon>Agaricomycotina</taxon>
        <taxon>Dacrymycetes</taxon>
        <taxon>Dacrymycetales</taxon>
        <taxon>Dacrymycetaceae</taxon>
        <taxon>Dacryopinax</taxon>
    </lineage>
</organism>
<sequence>LQDKVHQACLRTADRFKVDYEHILADYDFKPGTLVLICNTQIEKELDQKSKPQFLGPMVVVTHTARGSYVIANLDGAILKAQIVQFQVYPYHQQSDCT</sequence>
<dbReference type="HOGENOM" id="CLU_000384_22_9_1"/>